<dbReference type="SUPFAM" id="SSF51905">
    <property type="entry name" value="FAD/NAD(P)-binding domain"/>
    <property type="match status" value="1"/>
</dbReference>
<dbReference type="OrthoDB" id="9777740at2"/>
<dbReference type="GO" id="GO:0016491">
    <property type="term" value="F:oxidoreductase activity"/>
    <property type="evidence" value="ECO:0007669"/>
    <property type="project" value="UniProtKB-KW"/>
</dbReference>
<keyword evidence="5" id="KW-0411">Iron-sulfur</keyword>
<proteinExistence type="predicted"/>
<dbReference type="EMBL" id="VCIW01000007">
    <property type="protein sequence ID" value="TLS51808.1"/>
    <property type="molecule type" value="Genomic_DNA"/>
</dbReference>
<dbReference type="Gene3D" id="3.50.50.60">
    <property type="entry name" value="FAD/NAD(P)-binding domain"/>
    <property type="match status" value="1"/>
</dbReference>
<sequence>MERVEMYDVVVYGGNAAGIVAGIQVARMGMKAIVLEPSSRIGGLTTGGLGATDAGDPAGIGGMAREFYERLAADCGREGPMWRFEPSAALRVLTRWAEEAGLDVRRNARLDRNGGVATEQGRVTSMTLESGEVVRGRVFIDATYEGDLMAGAGVSYTVGRESNDRYGESNNGIRKPVRLHPAVDPYRVPGDKSSGLLARVNPDPGGAVGEGDRKVQAYNYRMCLTDDPDNRVPVEKPDGYREEDYEILFRLLEAGYDAPIFKLTMMPGRKTDSNNTGVFSTDYIGMNYDYAEADDETRRRIEREHETFQKGLVWTVQHHPRVPERIRESYRPWGLPKDEFTESGHWPSQLYVREARRMLGEVVVTEHTARREALADDPVGLGSYAMDSHYIQYCLDEEGFLCTEGGMMGRVAAPYPISYRAIVPKRSECENLLVPVCLSATHAAYGSIRMEPAFMVLGQSAATAAVLTARRGGAVQELPYAELRAALERGGQVLDLGDDYVTPPGTTGNPL</sequence>
<keyword evidence="2" id="KW-0479">Metal-binding</keyword>
<name>A0A5R9GEM4_9BACL</name>
<evidence type="ECO:0000256" key="4">
    <source>
        <dbReference type="ARBA" id="ARBA00023004"/>
    </source>
</evidence>
<accession>A0A5R9GEM4</accession>
<protein>
    <submittedName>
        <fullName evidence="6">FAD-dependent oxidoreductase</fullName>
    </submittedName>
</protein>
<dbReference type="PANTHER" id="PTHR43498:SF1">
    <property type="entry name" value="COB--COM HETERODISULFIDE REDUCTASE IRON-SULFUR SUBUNIT A"/>
    <property type="match status" value="1"/>
</dbReference>
<evidence type="ECO:0000256" key="3">
    <source>
        <dbReference type="ARBA" id="ARBA00023002"/>
    </source>
</evidence>
<dbReference type="GO" id="GO:0046872">
    <property type="term" value="F:metal ion binding"/>
    <property type="evidence" value="ECO:0007669"/>
    <property type="project" value="UniProtKB-KW"/>
</dbReference>
<dbReference type="AlphaFoldDB" id="A0A5R9GEM4"/>
<dbReference type="GO" id="GO:0051539">
    <property type="term" value="F:4 iron, 4 sulfur cluster binding"/>
    <property type="evidence" value="ECO:0007669"/>
    <property type="project" value="UniProtKB-KW"/>
</dbReference>
<reference evidence="6 7" key="1">
    <citation type="submission" date="2019-05" db="EMBL/GenBank/DDBJ databases">
        <authorList>
            <person name="Narsing Rao M.P."/>
            <person name="Li W.J."/>
        </authorList>
    </citation>
    <scope>NUCLEOTIDE SEQUENCE [LARGE SCALE GENOMIC DNA]</scope>
    <source>
        <strain evidence="6 7">SYSU_K30003</strain>
    </source>
</reference>
<evidence type="ECO:0000256" key="2">
    <source>
        <dbReference type="ARBA" id="ARBA00022723"/>
    </source>
</evidence>
<comment type="caution">
    <text evidence="6">The sequence shown here is derived from an EMBL/GenBank/DDBJ whole genome shotgun (WGS) entry which is preliminary data.</text>
</comment>
<organism evidence="6 7">
    <name type="scientific">Paenibacillus antri</name>
    <dbReference type="NCBI Taxonomy" id="2582848"/>
    <lineage>
        <taxon>Bacteria</taxon>
        <taxon>Bacillati</taxon>
        <taxon>Bacillota</taxon>
        <taxon>Bacilli</taxon>
        <taxon>Bacillales</taxon>
        <taxon>Paenibacillaceae</taxon>
        <taxon>Paenibacillus</taxon>
    </lineage>
</organism>
<gene>
    <name evidence="6" type="ORF">FE782_12915</name>
</gene>
<evidence type="ECO:0000256" key="1">
    <source>
        <dbReference type="ARBA" id="ARBA00022485"/>
    </source>
</evidence>
<keyword evidence="1" id="KW-0004">4Fe-4S</keyword>
<keyword evidence="4" id="KW-0408">Iron</keyword>
<dbReference type="InterPro" id="IPR036188">
    <property type="entry name" value="FAD/NAD-bd_sf"/>
</dbReference>
<dbReference type="InterPro" id="IPR039650">
    <property type="entry name" value="HdrA-like"/>
</dbReference>
<keyword evidence="7" id="KW-1185">Reference proteome</keyword>
<evidence type="ECO:0000256" key="5">
    <source>
        <dbReference type="ARBA" id="ARBA00023014"/>
    </source>
</evidence>
<dbReference type="RefSeq" id="WP_138194515.1">
    <property type="nucleotide sequence ID" value="NZ_VCIW01000007.1"/>
</dbReference>
<dbReference type="Pfam" id="PF12831">
    <property type="entry name" value="FAD_oxidored"/>
    <property type="match status" value="1"/>
</dbReference>
<evidence type="ECO:0000313" key="6">
    <source>
        <dbReference type="EMBL" id="TLS51808.1"/>
    </source>
</evidence>
<dbReference type="PANTHER" id="PTHR43498">
    <property type="entry name" value="FERREDOXIN:COB-COM HETERODISULFIDE REDUCTASE SUBUNIT A"/>
    <property type="match status" value="1"/>
</dbReference>
<evidence type="ECO:0000313" key="7">
    <source>
        <dbReference type="Proteomes" id="UP000309676"/>
    </source>
</evidence>
<dbReference type="Proteomes" id="UP000309676">
    <property type="component" value="Unassembled WGS sequence"/>
</dbReference>
<keyword evidence="3" id="KW-0560">Oxidoreductase</keyword>